<dbReference type="InParanoid" id="A0A0D2JQG8"/>
<reference evidence="1 2" key="1">
    <citation type="submission" date="2013-11" db="EMBL/GenBank/DDBJ databases">
        <title>Metagenomic analysis of a methanogenic consortium involved in long chain n-alkane degradation.</title>
        <authorList>
            <person name="Davidova I.A."/>
            <person name="Callaghan A.V."/>
            <person name="Wawrik B."/>
            <person name="Pruitt S."/>
            <person name="Marks C."/>
            <person name="Duncan K.E."/>
            <person name="Suflita J.M."/>
        </authorList>
    </citation>
    <scope>NUCLEOTIDE SEQUENCE [LARGE SCALE GENOMIC DNA]</scope>
    <source>
        <strain evidence="1 2">SPR</strain>
    </source>
</reference>
<dbReference type="OrthoDB" id="5471290at2"/>
<protein>
    <submittedName>
        <fullName evidence="1">Uncharacterized protein</fullName>
    </submittedName>
</protein>
<proteinExistence type="predicted"/>
<gene>
    <name evidence="1" type="ORF">X474_22980</name>
</gene>
<sequence>MNHSYDGFDEFINAWPKDQENIKQALLELKSHAETLEGLKGEYVCRPGVSDSLRFNPLEPREGRDRPVMVMIDTVSFEGQRFLSVCFYGEEIKDPDELGDEIPEGLFNETGYCFDLEGDEPDMTPYLKERITEAWKSSKKD</sequence>
<keyword evidence="2" id="KW-1185">Reference proteome</keyword>
<dbReference type="EMBL" id="AZAC01000045">
    <property type="protein sequence ID" value="KIX11740.1"/>
    <property type="molecule type" value="Genomic_DNA"/>
</dbReference>
<name>A0A0D2JQG8_9BACT</name>
<comment type="caution">
    <text evidence="1">The sequence shown here is derived from an EMBL/GenBank/DDBJ whole genome shotgun (WGS) entry which is preliminary data.</text>
</comment>
<dbReference type="RefSeq" id="WP_044351675.1">
    <property type="nucleotide sequence ID" value="NZ_AZAC01000045.1"/>
</dbReference>
<organism evidence="1 2">
    <name type="scientific">Dethiosulfatarculus sandiegensis</name>
    <dbReference type="NCBI Taxonomy" id="1429043"/>
    <lineage>
        <taxon>Bacteria</taxon>
        <taxon>Pseudomonadati</taxon>
        <taxon>Thermodesulfobacteriota</taxon>
        <taxon>Desulfarculia</taxon>
        <taxon>Desulfarculales</taxon>
        <taxon>Desulfarculaceae</taxon>
        <taxon>Dethiosulfatarculus</taxon>
    </lineage>
</organism>
<accession>A0A0D2JQG8</accession>
<dbReference type="Proteomes" id="UP000032233">
    <property type="component" value="Unassembled WGS sequence"/>
</dbReference>
<dbReference type="AlphaFoldDB" id="A0A0D2JQG8"/>
<evidence type="ECO:0000313" key="1">
    <source>
        <dbReference type="EMBL" id="KIX11740.1"/>
    </source>
</evidence>
<evidence type="ECO:0000313" key="2">
    <source>
        <dbReference type="Proteomes" id="UP000032233"/>
    </source>
</evidence>